<proteinExistence type="inferred from homology"/>
<dbReference type="EMBL" id="MLJW01004915">
    <property type="protein sequence ID" value="OIQ69106.1"/>
    <property type="molecule type" value="Genomic_DNA"/>
</dbReference>
<gene>
    <name evidence="3" type="primary">teaD_14</name>
    <name evidence="3" type="ORF">GALL_492950</name>
</gene>
<comment type="similarity">
    <text evidence="1">Belongs to the universal stress protein A family.</text>
</comment>
<dbReference type="InterPro" id="IPR006016">
    <property type="entry name" value="UspA"/>
</dbReference>
<dbReference type="InterPro" id="IPR006015">
    <property type="entry name" value="Universal_stress_UspA"/>
</dbReference>
<feature type="domain" description="UspA" evidence="2">
    <location>
        <begin position="26"/>
        <end position="168"/>
    </location>
</feature>
<dbReference type="Pfam" id="PF00582">
    <property type="entry name" value="Usp"/>
    <property type="match status" value="1"/>
</dbReference>
<reference evidence="3" key="1">
    <citation type="submission" date="2016-10" db="EMBL/GenBank/DDBJ databases">
        <title>Sequence of Gallionella enrichment culture.</title>
        <authorList>
            <person name="Poehlein A."/>
            <person name="Muehling M."/>
            <person name="Daniel R."/>
        </authorList>
    </citation>
    <scope>NUCLEOTIDE SEQUENCE</scope>
</reference>
<comment type="caution">
    <text evidence="3">The sequence shown here is derived from an EMBL/GenBank/DDBJ whole genome shotgun (WGS) entry which is preliminary data.</text>
</comment>
<evidence type="ECO:0000313" key="3">
    <source>
        <dbReference type="EMBL" id="OIQ69106.1"/>
    </source>
</evidence>
<organism evidence="3">
    <name type="scientific">mine drainage metagenome</name>
    <dbReference type="NCBI Taxonomy" id="410659"/>
    <lineage>
        <taxon>unclassified sequences</taxon>
        <taxon>metagenomes</taxon>
        <taxon>ecological metagenomes</taxon>
    </lineage>
</organism>
<dbReference type="SUPFAM" id="SSF52402">
    <property type="entry name" value="Adenine nucleotide alpha hydrolases-like"/>
    <property type="match status" value="1"/>
</dbReference>
<dbReference type="InterPro" id="IPR014729">
    <property type="entry name" value="Rossmann-like_a/b/a_fold"/>
</dbReference>
<dbReference type="CDD" id="cd00293">
    <property type="entry name" value="USP-like"/>
    <property type="match status" value="1"/>
</dbReference>
<dbReference type="Gene3D" id="3.40.50.620">
    <property type="entry name" value="HUPs"/>
    <property type="match status" value="1"/>
</dbReference>
<name>A0A1J5PD02_9ZZZZ</name>
<dbReference type="AlphaFoldDB" id="A0A1J5PD02"/>
<accession>A0A1J5PD02</accession>
<dbReference type="PRINTS" id="PR01438">
    <property type="entry name" value="UNVRSLSTRESS"/>
</dbReference>
<protein>
    <submittedName>
        <fullName evidence="3">TRAP-T-associated universal stress protein TeaD</fullName>
    </submittedName>
</protein>
<dbReference type="PANTHER" id="PTHR46268:SF6">
    <property type="entry name" value="UNIVERSAL STRESS PROTEIN UP12"/>
    <property type="match status" value="1"/>
</dbReference>
<evidence type="ECO:0000259" key="2">
    <source>
        <dbReference type="Pfam" id="PF00582"/>
    </source>
</evidence>
<evidence type="ECO:0000256" key="1">
    <source>
        <dbReference type="ARBA" id="ARBA00008791"/>
    </source>
</evidence>
<sequence>MGSGCDREDGSQPKPEVPTIKEIAVYKKILVPTDGSETGGKVVAPAVALAQSCGATVVALHVTDPYPYSGLAETVPITADQYRVHVTKVAEDALKPLQDACAAAKVTCERVIGEDIHPWKAMLDVAKDRGCDLVVIASHGRRGVQALLLGSETQKLLTHSTIPVLVLR</sequence>
<dbReference type="PANTHER" id="PTHR46268">
    <property type="entry name" value="STRESS RESPONSE PROTEIN NHAX"/>
    <property type="match status" value="1"/>
</dbReference>